<dbReference type="Proteomes" id="UP000494301">
    <property type="component" value="Unassembled WGS sequence"/>
</dbReference>
<dbReference type="RefSeq" id="WP_175223092.1">
    <property type="nucleotide sequence ID" value="NZ_CABWIL020000032.1"/>
</dbReference>
<proteinExistence type="predicted"/>
<dbReference type="EMBL" id="CABWIL020000032">
    <property type="protein sequence ID" value="CAB3972272.1"/>
    <property type="molecule type" value="Genomic_DNA"/>
</dbReference>
<dbReference type="AlphaFoldDB" id="A0A6J5JKH1"/>
<name>A0A6J5JKH1_9BURK</name>
<evidence type="ECO:0008006" key="3">
    <source>
        <dbReference type="Google" id="ProtNLM"/>
    </source>
</evidence>
<gene>
    <name evidence="1" type="ORF">BLA3211_06878</name>
</gene>
<accession>A0A6J5JKH1</accession>
<protein>
    <recommendedName>
        <fullName evidence="3">VRR-NUC domain-containing protein</fullName>
    </recommendedName>
</protein>
<evidence type="ECO:0000313" key="1">
    <source>
        <dbReference type="EMBL" id="CAB3972272.1"/>
    </source>
</evidence>
<dbReference type="Gene3D" id="3.40.1350.10">
    <property type="match status" value="1"/>
</dbReference>
<evidence type="ECO:0000313" key="2">
    <source>
        <dbReference type="Proteomes" id="UP000494301"/>
    </source>
</evidence>
<organism evidence="1 2">
    <name type="scientific">Burkholderia aenigmatica</name>
    <dbReference type="NCBI Taxonomy" id="2015348"/>
    <lineage>
        <taxon>Bacteria</taxon>
        <taxon>Pseudomonadati</taxon>
        <taxon>Pseudomonadota</taxon>
        <taxon>Betaproteobacteria</taxon>
        <taxon>Burkholderiales</taxon>
        <taxon>Burkholderiaceae</taxon>
        <taxon>Burkholderia</taxon>
        <taxon>Burkholderia cepacia complex</taxon>
    </lineage>
</organism>
<reference evidence="1 2" key="1">
    <citation type="submission" date="2020-04" db="EMBL/GenBank/DDBJ databases">
        <authorList>
            <person name="Depoorter E."/>
        </authorList>
    </citation>
    <scope>NUCLEOTIDE SEQUENCE [LARGE SCALE GENOMIC DNA]</scope>
    <source>
        <strain evidence="1 2">BCC0217</strain>
    </source>
</reference>
<dbReference type="GO" id="GO:0003676">
    <property type="term" value="F:nucleic acid binding"/>
    <property type="evidence" value="ECO:0007669"/>
    <property type="project" value="InterPro"/>
</dbReference>
<dbReference type="InterPro" id="IPR011856">
    <property type="entry name" value="tRNA_endonuc-like_dom_sf"/>
</dbReference>
<sequence length="156" mass="16892">MSAPSLAAALAGVPRHRAKKPRAQPEHDSQVALFEWARMPSVVRSLPGLDLLEGSMNGVKLTKAQAGKAKAAGMLKGSHDVRLPVARGHWIGLSIELKAAKGRPTDEQLAIGSRLEEEGWRVHFVWDWLEAVRIITEYLSLPRPGLTPCSSQSGCA</sequence>